<dbReference type="AlphaFoldDB" id="A0A6J4TC80"/>
<organism evidence="1">
    <name type="scientific">uncultured Solirubrobacteraceae bacterium</name>
    <dbReference type="NCBI Taxonomy" id="1162706"/>
    <lineage>
        <taxon>Bacteria</taxon>
        <taxon>Bacillati</taxon>
        <taxon>Actinomycetota</taxon>
        <taxon>Thermoleophilia</taxon>
        <taxon>Solirubrobacterales</taxon>
        <taxon>Solirubrobacteraceae</taxon>
        <taxon>environmental samples</taxon>
    </lineage>
</organism>
<gene>
    <name evidence="1" type="ORF">AVDCRST_MAG13-3242</name>
</gene>
<proteinExistence type="predicted"/>
<reference evidence="1" key="1">
    <citation type="submission" date="2020-02" db="EMBL/GenBank/DDBJ databases">
        <authorList>
            <person name="Meier V. D."/>
        </authorList>
    </citation>
    <scope>NUCLEOTIDE SEQUENCE</scope>
    <source>
        <strain evidence="1">AVDCRST_MAG13</strain>
    </source>
</reference>
<evidence type="ECO:0000313" key="1">
    <source>
        <dbReference type="EMBL" id="CAA9518765.1"/>
    </source>
</evidence>
<name>A0A6J4TC80_9ACTN</name>
<protein>
    <submittedName>
        <fullName evidence="1">Uncharacterized protein</fullName>
    </submittedName>
</protein>
<dbReference type="EMBL" id="CADCVO010000516">
    <property type="protein sequence ID" value="CAA9518765.1"/>
    <property type="molecule type" value="Genomic_DNA"/>
</dbReference>
<accession>A0A6J4TC80</accession>
<sequence>MGRCYVRPMAGAGDDLLGLGDEDEPIDVVATVGALDPVVVLLREFLHRSGAVRAVGVVDMAPGEGPALVDCGRLLPTEVSAGGRTVHLPHAIELEAEIPPVPEVRQLPRFDVDRATGEVSSPLGGLEHYAIAVRELAQRLGPGSVALVTFETSDPEAPLSITARGEDPLVLAIGEDEYEMEPGWPRDTRARSL</sequence>